<dbReference type="PANTHER" id="PTHR33744:SF15">
    <property type="entry name" value="CARBOHYDRATE DIACID REGULATOR"/>
    <property type="match status" value="1"/>
</dbReference>
<dbReference type="InterPro" id="IPR042070">
    <property type="entry name" value="PucR_C-HTH_sf"/>
</dbReference>
<evidence type="ECO:0000313" key="2">
    <source>
        <dbReference type="EMBL" id="GIM28995.1"/>
    </source>
</evidence>
<organism evidence="2 3">
    <name type="scientific">Clostridium polyendosporum</name>
    <dbReference type="NCBI Taxonomy" id="69208"/>
    <lineage>
        <taxon>Bacteria</taxon>
        <taxon>Bacillati</taxon>
        <taxon>Bacillota</taxon>
        <taxon>Clostridia</taxon>
        <taxon>Eubacteriales</taxon>
        <taxon>Clostridiaceae</taxon>
        <taxon>Clostridium</taxon>
    </lineage>
</organism>
<dbReference type="InterPro" id="IPR051448">
    <property type="entry name" value="CdaR-like_regulators"/>
</dbReference>
<name>A0A919VG21_9CLOT</name>
<dbReference type="SUPFAM" id="SSF46689">
    <property type="entry name" value="Homeodomain-like"/>
    <property type="match status" value="1"/>
</dbReference>
<comment type="caution">
    <text evidence="2">The sequence shown here is derived from an EMBL/GenBank/DDBJ whole genome shotgun (WGS) entry which is preliminary data.</text>
</comment>
<dbReference type="AlphaFoldDB" id="A0A919VG21"/>
<sequence length="315" mass="36934">MYNFKEFLRKLNEHSGVSFKLVSEDGTVWFDSTINIDRQNLIKKEIWLGNQTANLLLNKDFEICASLLKYSIESKYNEIFSIREQVIIDMLEGRGVSTEALYSALPFLHNKCTLFLIAVDKNIYDSLNIIKQLYNSEEVISMIYKEYIVVLGNFEDEMEHAISMREAILSDLYTKCYVSYSSFEGGAVELKKSFDDSLTCIFIGKKYDLKNLIFDEESLLLEKIVYNVNDHVKHEVCEKFKDKFIKFDSEIITTIEEFINNGLNISEAAKKLYIHRNTLIYRLDKILKDTGYDIRDFKQASIFIIAFLMWKERRI</sequence>
<evidence type="ECO:0000313" key="3">
    <source>
        <dbReference type="Proteomes" id="UP000679179"/>
    </source>
</evidence>
<dbReference type="Pfam" id="PF13556">
    <property type="entry name" value="HTH_30"/>
    <property type="match status" value="1"/>
</dbReference>
<proteinExistence type="predicted"/>
<gene>
    <name evidence="2" type="ORF">CPJCM30710_16610</name>
</gene>
<protein>
    <submittedName>
        <fullName evidence="2">Transcriptional regulator</fullName>
    </submittedName>
</protein>
<dbReference type="Gene3D" id="1.10.10.2840">
    <property type="entry name" value="PucR C-terminal helix-turn-helix domain"/>
    <property type="match status" value="1"/>
</dbReference>
<dbReference type="PANTHER" id="PTHR33744">
    <property type="entry name" value="CARBOHYDRATE DIACID REGULATOR"/>
    <property type="match status" value="1"/>
</dbReference>
<dbReference type="InterPro" id="IPR009057">
    <property type="entry name" value="Homeodomain-like_sf"/>
</dbReference>
<keyword evidence="3" id="KW-1185">Reference proteome</keyword>
<evidence type="ECO:0000259" key="1">
    <source>
        <dbReference type="Pfam" id="PF13556"/>
    </source>
</evidence>
<feature type="domain" description="PucR C-terminal helix-turn-helix" evidence="1">
    <location>
        <begin position="253"/>
        <end position="306"/>
    </location>
</feature>
<dbReference type="InterPro" id="IPR025736">
    <property type="entry name" value="PucR_C-HTH_dom"/>
</dbReference>
<reference evidence="2" key="1">
    <citation type="submission" date="2021-03" db="EMBL/GenBank/DDBJ databases">
        <title>Taxonomic study of Clostridium polyendosporum from meadow-gley soil under rice.</title>
        <authorList>
            <person name="Kobayashi H."/>
            <person name="Tanizawa Y."/>
            <person name="Yagura M."/>
        </authorList>
    </citation>
    <scope>NUCLEOTIDE SEQUENCE</scope>
    <source>
        <strain evidence="2">JCM 30710</strain>
    </source>
</reference>
<dbReference type="RefSeq" id="WP_212903713.1">
    <property type="nucleotide sequence ID" value="NZ_BOPZ01000012.1"/>
</dbReference>
<dbReference type="EMBL" id="BOPZ01000012">
    <property type="protein sequence ID" value="GIM28995.1"/>
    <property type="molecule type" value="Genomic_DNA"/>
</dbReference>
<dbReference type="Proteomes" id="UP000679179">
    <property type="component" value="Unassembled WGS sequence"/>
</dbReference>
<accession>A0A919VG21</accession>